<dbReference type="PANTHER" id="PTHR38166">
    <property type="entry name" value="C2H2-TYPE DOMAIN-CONTAINING PROTEIN-RELATED"/>
    <property type="match status" value="1"/>
</dbReference>
<keyword evidence="6" id="KW-1185">Reference proteome</keyword>
<proteinExistence type="predicted"/>
<dbReference type="OrthoDB" id="3521097at2759"/>
<feature type="region of interest" description="Disordered" evidence="2">
    <location>
        <begin position="1"/>
        <end position="45"/>
    </location>
</feature>
<dbReference type="VEuPathDB" id="FungiDB:GGTG_12483"/>
<dbReference type="AlphaFoldDB" id="J3PG57"/>
<reference evidence="6" key="1">
    <citation type="submission" date="2010-07" db="EMBL/GenBank/DDBJ databases">
        <title>The genome sequence of Gaeumannomyces graminis var. tritici strain R3-111a-1.</title>
        <authorList>
            <consortium name="The Broad Institute Genome Sequencing Platform"/>
            <person name="Ma L.-J."/>
            <person name="Dead R."/>
            <person name="Young S."/>
            <person name="Zeng Q."/>
            <person name="Koehrsen M."/>
            <person name="Alvarado L."/>
            <person name="Berlin A."/>
            <person name="Chapman S.B."/>
            <person name="Chen Z."/>
            <person name="Freedman E."/>
            <person name="Gellesch M."/>
            <person name="Goldberg J."/>
            <person name="Griggs A."/>
            <person name="Gujja S."/>
            <person name="Heilman E.R."/>
            <person name="Heiman D."/>
            <person name="Hepburn T."/>
            <person name="Howarth C."/>
            <person name="Jen D."/>
            <person name="Larson L."/>
            <person name="Mehta T."/>
            <person name="Neiman D."/>
            <person name="Pearson M."/>
            <person name="Roberts A."/>
            <person name="Saif S."/>
            <person name="Shea T."/>
            <person name="Shenoy N."/>
            <person name="Sisk P."/>
            <person name="Stolte C."/>
            <person name="Sykes S."/>
            <person name="Walk T."/>
            <person name="White J."/>
            <person name="Yandava C."/>
            <person name="Haas B."/>
            <person name="Nusbaum C."/>
            <person name="Birren B."/>
        </authorList>
    </citation>
    <scope>NUCLEOTIDE SEQUENCE [LARGE SCALE GENOMIC DNA]</scope>
    <source>
        <strain evidence="6">R3-111a-1</strain>
    </source>
</reference>
<dbReference type="EMBL" id="GL385402">
    <property type="protein sequence ID" value="EJT70311.1"/>
    <property type="molecule type" value="Genomic_DNA"/>
</dbReference>
<gene>
    <name evidence="5" type="primary">20352941</name>
    <name evidence="4" type="ORF">GGTG_12483</name>
</gene>
<keyword evidence="1" id="KW-0862">Zinc</keyword>
<dbReference type="GO" id="GO:0008270">
    <property type="term" value="F:zinc ion binding"/>
    <property type="evidence" value="ECO:0007669"/>
    <property type="project" value="UniProtKB-KW"/>
</dbReference>
<sequence>MLPTRIAESTSKSKPSPAAANEKTKEKDDTGVEDDNDASESGHQRAPRRYLACPFYKHNASQHMICVRFRLRRVRDVKQHLNRCHSRHMQCPVCGSEFKDSPGLESHIRMRKCREPPGGFRIQGVTAQQGKLLSRRVKRKVGEESQWYGIWRILFPGSDSPASPYLINELDEAVNTVKDTWKRQGEDIVNSVLIRGLADATMGRNTAGNDSRPHAATRKHVMKMSQCVLDELIRRIQLDSRKIMGPSLSVLDTGDDSALVGTEQEPEHEDQEIWQSLDVDGNQEQHYLSADSMGAGQGPGSGIHDCSQGQAVEPDQKPPLVWDSKLPSDIGNSSMVAYEASPESNMQPETPSIGWMTAGFPGSPENSLSTFQGPTDGSFPPGLWFPAMVHWMEKLHGGSGLSCESMSMPAFPACSRESSISWAPTPGQGDPFIVPEGMLPEDCPGSGIIYGEISPPGLVPWE</sequence>
<dbReference type="InterPro" id="IPR013087">
    <property type="entry name" value="Znf_C2H2_type"/>
</dbReference>
<reference evidence="4" key="2">
    <citation type="submission" date="2010-07" db="EMBL/GenBank/DDBJ databases">
        <authorList>
            <consortium name="The Broad Institute Genome Sequencing Platform"/>
            <consortium name="Broad Institute Genome Sequencing Center for Infectious Disease"/>
            <person name="Ma L.-J."/>
            <person name="Dead R."/>
            <person name="Young S."/>
            <person name="Zeng Q."/>
            <person name="Koehrsen M."/>
            <person name="Alvarado L."/>
            <person name="Berlin A."/>
            <person name="Chapman S.B."/>
            <person name="Chen Z."/>
            <person name="Freedman E."/>
            <person name="Gellesch M."/>
            <person name="Goldberg J."/>
            <person name="Griggs A."/>
            <person name="Gujja S."/>
            <person name="Heilman E.R."/>
            <person name="Heiman D."/>
            <person name="Hepburn T."/>
            <person name="Howarth C."/>
            <person name="Jen D."/>
            <person name="Larson L."/>
            <person name="Mehta T."/>
            <person name="Neiman D."/>
            <person name="Pearson M."/>
            <person name="Roberts A."/>
            <person name="Saif S."/>
            <person name="Shea T."/>
            <person name="Shenoy N."/>
            <person name="Sisk P."/>
            <person name="Stolte C."/>
            <person name="Sykes S."/>
            <person name="Walk T."/>
            <person name="White J."/>
            <person name="Yandava C."/>
            <person name="Haas B."/>
            <person name="Nusbaum C."/>
            <person name="Birren B."/>
        </authorList>
    </citation>
    <scope>NUCLEOTIDE SEQUENCE</scope>
    <source>
        <strain evidence="4">R3-111a-1</strain>
    </source>
</reference>
<feature type="region of interest" description="Disordered" evidence="2">
    <location>
        <begin position="290"/>
        <end position="318"/>
    </location>
</feature>
<evidence type="ECO:0000313" key="6">
    <source>
        <dbReference type="Proteomes" id="UP000006039"/>
    </source>
</evidence>
<dbReference type="EnsemblFungi" id="EJT70311">
    <property type="protein sequence ID" value="EJT70311"/>
    <property type="gene ID" value="GGTG_12483"/>
</dbReference>
<dbReference type="RefSeq" id="XP_009228645.1">
    <property type="nucleotide sequence ID" value="XM_009230381.1"/>
</dbReference>
<dbReference type="STRING" id="644352.J3PG57"/>
<dbReference type="PROSITE" id="PS50157">
    <property type="entry name" value="ZINC_FINGER_C2H2_2"/>
    <property type="match status" value="1"/>
</dbReference>
<evidence type="ECO:0000313" key="4">
    <source>
        <dbReference type="EMBL" id="EJT70311.1"/>
    </source>
</evidence>
<dbReference type="GeneID" id="20352941"/>
<name>J3PG57_GAET3</name>
<reference evidence="4" key="3">
    <citation type="submission" date="2010-09" db="EMBL/GenBank/DDBJ databases">
        <title>Annotation of Gaeumannomyces graminis var. tritici R3-111a-1.</title>
        <authorList>
            <consortium name="The Broad Institute Genome Sequencing Platform"/>
            <person name="Ma L.-J."/>
            <person name="Dead R."/>
            <person name="Young S.K."/>
            <person name="Zeng Q."/>
            <person name="Gargeya S."/>
            <person name="Fitzgerald M."/>
            <person name="Haas B."/>
            <person name="Abouelleil A."/>
            <person name="Alvarado L."/>
            <person name="Arachchi H.M."/>
            <person name="Berlin A."/>
            <person name="Brown A."/>
            <person name="Chapman S.B."/>
            <person name="Chen Z."/>
            <person name="Dunbar C."/>
            <person name="Freedman E."/>
            <person name="Gearin G."/>
            <person name="Gellesch M."/>
            <person name="Goldberg J."/>
            <person name="Griggs A."/>
            <person name="Gujja S."/>
            <person name="Heiman D."/>
            <person name="Howarth C."/>
            <person name="Larson L."/>
            <person name="Lui A."/>
            <person name="MacDonald P.J.P."/>
            <person name="Mehta T."/>
            <person name="Montmayeur A."/>
            <person name="Murphy C."/>
            <person name="Neiman D."/>
            <person name="Pearson M."/>
            <person name="Priest M."/>
            <person name="Roberts A."/>
            <person name="Saif S."/>
            <person name="Shea T."/>
            <person name="Shenoy N."/>
            <person name="Sisk P."/>
            <person name="Stolte C."/>
            <person name="Sykes S."/>
            <person name="Yandava C."/>
            <person name="Wortman J."/>
            <person name="Nusbaum C."/>
            <person name="Birren B."/>
        </authorList>
    </citation>
    <scope>NUCLEOTIDE SEQUENCE</scope>
    <source>
        <strain evidence="4">R3-111a-1</strain>
    </source>
</reference>
<organism evidence="4">
    <name type="scientific">Gaeumannomyces tritici (strain R3-111a-1)</name>
    <name type="common">Wheat and barley take-all root rot fungus</name>
    <name type="synonym">Gaeumannomyces graminis var. tritici</name>
    <dbReference type="NCBI Taxonomy" id="644352"/>
    <lineage>
        <taxon>Eukaryota</taxon>
        <taxon>Fungi</taxon>
        <taxon>Dikarya</taxon>
        <taxon>Ascomycota</taxon>
        <taxon>Pezizomycotina</taxon>
        <taxon>Sordariomycetes</taxon>
        <taxon>Sordariomycetidae</taxon>
        <taxon>Magnaporthales</taxon>
        <taxon>Magnaporthaceae</taxon>
        <taxon>Gaeumannomyces</taxon>
    </lineage>
</organism>
<evidence type="ECO:0000259" key="3">
    <source>
        <dbReference type="PROSITE" id="PS50157"/>
    </source>
</evidence>
<protein>
    <recommendedName>
        <fullName evidence="3">C2H2-type domain-containing protein</fullName>
    </recommendedName>
</protein>
<reference evidence="5" key="5">
    <citation type="submission" date="2018-04" db="UniProtKB">
        <authorList>
            <consortium name="EnsemblFungi"/>
        </authorList>
    </citation>
    <scope>IDENTIFICATION</scope>
    <source>
        <strain evidence="5">R3-111a-1</strain>
    </source>
</reference>
<dbReference type="PANTHER" id="PTHR38166:SF1">
    <property type="entry name" value="C2H2-TYPE DOMAIN-CONTAINING PROTEIN"/>
    <property type="match status" value="1"/>
</dbReference>
<dbReference type="Gene3D" id="3.30.160.60">
    <property type="entry name" value="Classic Zinc Finger"/>
    <property type="match status" value="1"/>
</dbReference>
<dbReference type="Proteomes" id="UP000006039">
    <property type="component" value="Unassembled WGS sequence"/>
</dbReference>
<evidence type="ECO:0000256" key="1">
    <source>
        <dbReference type="PROSITE-ProRule" id="PRU00042"/>
    </source>
</evidence>
<evidence type="ECO:0000256" key="2">
    <source>
        <dbReference type="SAM" id="MobiDB-lite"/>
    </source>
</evidence>
<feature type="domain" description="C2H2-type" evidence="3">
    <location>
        <begin position="89"/>
        <end position="116"/>
    </location>
</feature>
<reference evidence="5" key="4">
    <citation type="journal article" date="2015" name="G3 (Bethesda)">
        <title>Genome sequences of three phytopathogenic species of the Magnaporthaceae family of fungi.</title>
        <authorList>
            <person name="Okagaki L.H."/>
            <person name="Nunes C.C."/>
            <person name="Sailsbery J."/>
            <person name="Clay B."/>
            <person name="Brown D."/>
            <person name="John T."/>
            <person name="Oh Y."/>
            <person name="Young N."/>
            <person name="Fitzgerald M."/>
            <person name="Haas B.J."/>
            <person name="Zeng Q."/>
            <person name="Young S."/>
            <person name="Adiconis X."/>
            <person name="Fan L."/>
            <person name="Levin J.Z."/>
            <person name="Mitchell T.K."/>
            <person name="Okubara P.A."/>
            <person name="Farman M.L."/>
            <person name="Kohn L.M."/>
            <person name="Birren B."/>
            <person name="Ma L.-J."/>
            <person name="Dean R.A."/>
        </authorList>
    </citation>
    <scope>NUCLEOTIDE SEQUENCE</scope>
    <source>
        <strain evidence="5">R3-111a-1</strain>
    </source>
</reference>
<dbReference type="eggNOG" id="ENOG502T0D0">
    <property type="taxonomic scope" value="Eukaryota"/>
</dbReference>
<accession>J3PG57</accession>
<evidence type="ECO:0000313" key="5">
    <source>
        <dbReference type="EnsemblFungi" id="EJT70311"/>
    </source>
</evidence>
<keyword evidence="1" id="KW-0863">Zinc-finger</keyword>
<dbReference type="HOGENOM" id="CLU_591894_0_0_1"/>
<keyword evidence="1" id="KW-0479">Metal-binding</keyword>